<keyword evidence="3" id="KW-0238">DNA-binding</keyword>
<evidence type="ECO:0000256" key="2">
    <source>
        <dbReference type="ARBA" id="ARBA00023015"/>
    </source>
</evidence>
<keyword evidence="9" id="KW-1185">Reference proteome</keyword>
<feature type="region of interest" description="Disordered" evidence="6">
    <location>
        <begin position="134"/>
        <end position="153"/>
    </location>
</feature>
<evidence type="ECO:0000313" key="9">
    <source>
        <dbReference type="Proteomes" id="UP001386955"/>
    </source>
</evidence>
<proteinExistence type="predicted"/>
<evidence type="ECO:0000256" key="4">
    <source>
        <dbReference type="ARBA" id="ARBA00023163"/>
    </source>
</evidence>
<comment type="subcellular location">
    <subcellularLocation>
        <location evidence="1">Nucleus</location>
    </subcellularLocation>
</comment>
<dbReference type="InterPro" id="IPR015300">
    <property type="entry name" value="DNA-bd_pseudobarrel_sf"/>
</dbReference>
<dbReference type="GO" id="GO:0005634">
    <property type="term" value="C:nucleus"/>
    <property type="evidence" value="ECO:0007669"/>
    <property type="project" value="UniProtKB-SubCell"/>
</dbReference>
<evidence type="ECO:0000256" key="3">
    <source>
        <dbReference type="ARBA" id="ARBA00023125"/>
    </source>
</evidence>
<dbReference type="SUPFAM" id="SSF101936">
    <property type="entry name" value="DNA-binding pseudobarrel domain"/>
    <property type="match status" value="2"/>
</dbReference>
<comment type="caution">
    <text evidence="8">The sequence shown here is derived from an EMBL/GenBank/DDBJ whole genome shotgun (WGS) entry which is preliminary data.</text>
</comment>
<dbReference type="Gene3D" id="2.40.330.10">
    <property type="entry name" value="DNA-binding pseudobarrel domain"/>
    <property type="match status" value="2"/>
</dbReference>
<name>A0AAN9T2L0_PSOTE</name>
<evidence type="ECO:0000313" key="8">
    <source>
        <dbReference type="EMBL" id="KAK7411052.1"/>
    </source>
</evidence>
<dbReference type="GO" id="GO:0003677">
    <property type="term" value="F:DNA binding"/>
    <property type="evidence" value="ECO:0007669"/>
    <property type="project" value="UniProtKB-KW"/>
</dbReference>
<dbReference type="SMART" id="SM01019">
    <property type="entry name" value="B3"/>
    <property type="match status" value="2"/>
</dbReference>
<dbReference type="CDD" id="cd10017">
    <property type="entry name" value="B3_DNA"/>
    <property type="match status" value="2"/>
</dbReference>
<dbReference type="InterPro" id="IPR050655">
    <property type="entry name" value="Plant_B3_domain"/>
</dbReference>
<feature type="domain" description="TF-B3" evidence="7">
    <location>
        <begin position="515"/>
        <end position="617"/>
    </location>
</feature>
<dbReference type="PANTHER" id="PTHR31920">
    <property type="entry name" value="B3 DOMAIN-CONTAINING"/>
    <property type="match status" value="1"/>
</dbReference>
<dbReference type="PANTHER" id="PTHR31920:SF145">
    <property type="entry name" value="B3 DOMAIN-CONTAINING PROTEIN REM20-LIKE ISOFORM X1"/>
    <property type="match status" value="1"/>
</dbReference>
<accession>A0AAN9T2L0</accession>
<feature type="domain" description="TF-B3" evidence="7">
    <location>
        <begin position="31"/>
        <end position="124"/>
    </location>
</feature>
<organism evidence="8 9">
    <name type="scientific">Psophocarpus tetragonolobus</name>
    <name type="common">Winged bean</name>
    <name type="synonym">Dolichos tetragonolobus</name>
    <dbReference type="NCBI Taxonomy" id="3891"/>
    <lineage>
        <taxon>Eukaryota</taxon>
        <taxon>Viridiplantae</taxon>
        <taxon>Streptophyta</taxon>
        <taxon>Embryophyta</taxon>
        <taxon>Tracheophyta</taxon>
        <taxon>Spermatophyta</taxon>
        <taxon>Magnoliopsida</taxon>
        <taxon>eudicotyledons</taxon>
        <taxon>Gunneridae</taxon>
        <taxon>Pentapetalae</taxon>
        <taxon>rosids</taxon>
        <taxon>fabids</taxon>
        <taxon>Fabales</taxon>
        <taxon>Fabaceae</taxon>
        <taxon>Papilionoideae</taxon>
        <taxon>50 kb inversion clade</taxon>
        <taxon>NPAAA clade</taxon>
        <taxon>indigoferoid/millettioid clade</taxon>
        <taxon>Phaseoleae</taxon>
        <taxon>Psophocarpus</taxon>
    </lineage>
</organism>
<keyword evidence="4" id="KW-0804">Transcription</keyword>
<evidence type="ECO:0000256" key="6">
    <source>
        <dbReference type="SAM" id="MobiDB-lite"/>
    </source>
</evidence>
<dbReference type="PROSITE" id="PS50863">
    <property type="entry name" value="B3"/>
    <property type="match status" value="2"/>
</dbReference>
<protein>
    <recommendedName>
        <fullName evidence="7">TF-B3 domain-containing protein</fullName>
    </recommendedName>
</protein>
<evidence type="ECO:0000259" key="7">
    <source>
        <dbReference type="PROSITE" id="PS50863"/>
    </source>
</evidence>
<gene>
    <name evidence="8" type="ORF">VNO78_02406</name>
</gene>
<sequence>MGKGQRQRVPACAACTHNCLLFHPTKPTSPTSFFKIITKQRYLTSLNIPPAFSSTVSHLLNKKITLNDSSEHQWKVKVSEVNGSFVFKEGWRDFSLDHGLDIGYLVLFNYIKDLHFDVKIYGLSACEKLDFPRNRNQKKRSRGRSGSPVRDGKLVRQSPNALVVSKHHVPKMKSQCRKVALVESQNAKESGQLMCISDPCFSTSREFDKSHGVDGNMKIANGDLEVFNVDYGSHIFENDAIVCSKYTSEEVFSMGAALDIYELEMAGRNTYLGEADKSSYDNTATLKIEENKDNKAIMSNEEDQECLFSKGLESDQAAISKKESVLHNGGFCNAKQKLNGFSNPLDAQIHNDEMKEVPVDMTPKLCGPMDKLKVKGLLKENKRELDHYSDTFIQDNESHFKTGDPLMSNGEALECQFFKGLESGQAAINKKESATHMGVFCNTKQNGEIKKLAVDVTPILYSSTDKLNLTGDVPKTLNEELVTFDEWEATGLPKEIKEELSSDISNLDNESHFKTAPPLSCEVPDDNVYLKLPKSLPLTCREKVLQKRKKIVLLQDQQRRLWPVFYHEQPQLQILAHGWFEFSRANNIQPGDECIFEAQPEPGNKPKHILSVRIVHK</sequence>
<dbReference type="Proteomes" id="UP001386955">
    <property type="component" value="Unassembled WGS sequence"/>
</dbReference>
<evidence type="ECO:0000256" key="5">
    <source>
        <dbReference type="ARBA" id="ARBA00023242"/>
    </source>
</evidence>
<keyword evidence="5" id="KW-0539">Nucleus</keyword>
<dbReference type="InterPro" id="IPR003340">
    <property type="entry name" value="B3_DNA-bd"/>
</dbReference>
<dbReference type="Pfam" id="PF02362">
    <property type="entry name" value="B3"/>
    <property type="match status" value="2"/>
</dbReference>
<evidence type="ECO:0000256" key="1">
    <source>
        <dbReference type="ARBA" id="ARBA00004123"/>
    </source>
</evidence>
<keyword evidence="2" id="KW-0805">Transcription regulation</keyword>
<dbReference type="AlphaFoldDB" id="A0AAN9T2L0"/>
<reference evidence="8 9" key="1">
    <citation type="submission" date="2024-01" db="EMBL/GenBank/DDBJ databases">
        <title>The genomes of 5 underutilized Papilionoideae crops provide insights into root nodulation and disease resistanc.</title>
        <authorList>
            <person name="Jiang F."/>
        </authorList>
    </citation>
    <scope>NUCLEOTIDE SEQUENCE [LARGE SCALE GENOMIC DNA]</scope>
    <source>
        <strain evidence="8">DUOXIRENSHENG_FW03</strain>
        <tissue evidence="8">Leaves</tissue>
    </source>
</reference>
<dbReference type="EMBL" id="JAYMYS010000001">
    <property type="protein sequence ID" value="KAK7411052.1"/>
    <property type="molecule type" value="Genomic_DNA"/>
</dbReference>